<name>E8LI23_SUCHY</name>
<dbReference type="SUPFAM" id="SSF56281">
    <property type="entry name" value="Metallo-hydrolase/oxidoreductase"/>
    <property type="match status" value="1"/>
</dbReference>
<evidence type="ECO:0000256" key="1">
    <source>
        <dbReference type="ARBA" id="ARBA00022801"/>
    </source>
</evidence>
<accession>E8LI23</accession>
<dbReference type="Proteomes" id="UP000018458">
    <property type="component" value="Unassembled WGS sequence"/>
</dbReference>
<dbReference type="SMART" id="SM00849">
    <property type="entry name" value="Lactamase_B"/>
    <property type="match status" value="1"/>
</dbReference>
<proteinExistence type="predicted"/>
<dbReference type="InterPro" id="IPR050114">
    <property type="entry name" value="UPF0173_UPF0282_UlaG_hydrolase"/>
</dbReference>
<dbReference type="AlphaFoldDB" id="E8LI23"/>
<gene>
    <name evidence="3" type="ORF">HMPREF9444_00338</name>
</gene>
<feature type="domain" description="Metallo-beta-lactamase" evidence="2">
    <location>
        <begin position="7"/>
        <end position="223"/>
    </location>
</feature>
<evidence type="ECO:0000259" key="2">
    <source>
        <dbReference type="SMART" id="SM00849"/>
    </source>
</evidence>
<dbReference type="OrthoDB" id="9805728at2"/>
<dbReference type="HOGENOM" id="CLU_096448_0_0_6"/>
<reference evidence="3 4" key="1">
    <citation type="submission" date="2011-01" db="EMBL/GenBank/DDBJ databases">
        <authorList>
            <person name="Weinstock G."/>
            <person name="Sodergren E."/>
            <person name="Clifton S."/>
            <person name="Fulton L."/>
            <person name="Fulton B."/>
            <person name="Courtney L."/>
            <person name="Fronick C."/>
            <person name="Harrison M."/>
            <person name="Strong C."/>
            <person name="Farmer C."/>
            <person name="Delahaunty K."/>
            <person name="Markovic C."/>
            <person name="Hall O."/>
            <person name="Minx P."/>
            <person name="Tomlinson C."/>
            <person name="Mitreva M."/>
            <person name="Hou S."/>
            <person name="Chen J."/>
            <person name="Wollam A."/>
            <person name="Pepin K.H."/>
            <person name="Johnson M."/>
            <person name="Bhonagiri V."/>
            <person name="Zhang X."/>
            <person name="Suruliraj S."/>
            <person name="Warren W."/>
            <person name="Chinwalla A."/>
            <person name="Mardis E.R."/>
            <person name="Wilson R.K."/>
        </authorList>
    </citation>
    <scope>NUCLEOTIDE SEQUENCE [LARGE SCALE GENOMIC DNA]</scope>
    <source>
        <strain evidence="4">DSM 22608 / JCM 16073 / KCTC 15190 / YIT 12066</strain>
    </source>
</reference>
<keyword evidence="1" id="KW-0378">Hydrolase</keyword>
<dbReference type="RefSeq" id="WP_009142561.1">
    <property type="nucleotide sequence ID" value="NZ_GL830951.1"/>
</dbReference>
<dbReference type="GO" id="GO:0016787">
    <property type="term" value="F:hydrolase activity"/>
    <property type="evidence" value="ECO:0007669"/>
    <property type="project" value="UniProtKB-KW"/>
</dbReference>
<keyword evidence="4" id="KW-1185">Reference proteome</keyword>
<dbReference type="EMBL" id="AEVO01000013">
    <property type="protein sequence ID" value="EFY07844.1"/>
    <property type="molecule type" value="Genomic_DNA"/>
</dbReference>
<dbReference type="Pfam" id="PF12706">
    <property type="entry name" value="Lactamase_B_2"/>
    <property type="match status" value="1"/>
</dbReference>
<dbReference type="eggNOG" id="COG2220">
    <property type="taxonomic scope" value="Bacteria"/>
</dbReference>
<sequence length="260" mass="28795">MIFQQIRSATSIITYADKRFLIDPMLAPQGTYPAIPYTVSTGKGNPDCELPCQIEDLLNVDAVIVTHLHFDHFDETAAKLLPKHLPLFSQSAEDAEKLNESGFKDVRILDENGITFSGITLIKTPCDHGSSDAVTSFFYQEADLEKDACGVVFKANGEKTFYLAGDTIFYQGVSNAICQYRPQVIAVNAAGAQFPLGHALIMNQYDVLVLMRKFPEIEVIATHVEGVSHATVTRSLLRDFARENQLTKLKIPNDGQTFSF</sequence>
<dbReference type="PANTHER" id="PTHR43546">
    <property type="entry name" value="UPF0173 METAL-DEPENDENT HYDROLASE MJ1163-RELATED"/>
    <property type="match status" value="1"/>
</dbReference>
<organism evidence="3 4">
    <name type="scientific">Succinatimonas hippei (strain DSM 22608 / JCM 16073 / KCTC 15190 / YIT 12066)</name>
    <dbReference type="NCBI Taxonomy" id="762983"/>
    <lineage>
        <taxon>Bacteria</taxon>
        <taxon>Pseudomonadati</taxon>
        <taxon>Pseudomonadota</taxon>
        <taxon>Gammaproteobacteria</taxon>
        <taxon>Aeromonadales</taxon>
        <taxon>Succinivibrionaceae</taxon>
        <taxon>Succinatimonas</taxon>
    </lineage>
</organism>
<dbReference type="STRING" id="762983.HMPREF9444_00338"/>
<evidence type="ECO:0000313" key="3">
    <source>
        <dbReference type="EMBL" id="EFY07844.1"/>
    </source>
</evidence>
<dbReference type="InterPro" id="IPR036866">
    <property type="entry name" value="RibonucZ/Hydroxyglut_hydro"/>
</dbReference>
<dbReference type="PANTHER" id="PTHR43546:SF9">
    <property type="entry name" value="L-ASCORBATE-6-PHOSPHATE LACTONASE ULAG-RELATED"/>
    <property type="match status" value="1"/>
</dbReference>
<protein>
    <submittedName>
        <fullName evidence="3">Metallo-beta-lactamase domain protein</fullName>
    </submittedName>
</protein>
<dbReference type="Gene3D" id="3.60.15.10">
    <property type="entry name" value="Ribonuclease Z/Hydroxyacylglutathione hydrolase-like"/>
    <property type="match status" value="1"/>
</dbReference>
<dbReference type="InterPro" id="IPR001279">
    <property type="entry name" value="Metallo-B-lactamas"/>
</dbReference>
<evidence type="ECO:0000313" key="4">
    <source>
        <dbReference type="Proteomes" id="UP000018458"/>
    </source>
</evidence>
<comment type="caution">
    <text evidence="3">The sequence shown here is derived from an EMBL/GenBank/DDBJ whole genome shotgun (WGS) entry which is preliminary data.</text>
</comment>